<evidence type="ECO:0000256" key="2">
    <source>
        <dbReference type="ARBA" id="ARBA00001936"/>
    </source>
</evidence>
<comment type="subunit">
    <text evidence="6 16 17">Homodimer.</text>
</comment>
<comment type="cofactor">
    <cofactor evidence="16 17">
        <name>Mg(2+)</name>
        <dbReference type="ChEBI" id="CHEBI:18420"/>
    </cofactor>
    <cofactor evidence="16 17">
        <name>Mn(2+)</name>
        <dbReference type="ChEBI" id="CHEBI:29035"/>
    </cofactor>
    <text evidence="16 17">Binds 1 Mg(2+) or Mn(2+) ion per subunit.</text>
</comment>
<comment type="pathway">
    <text evidence="4 16 17">Amino-acid biosynthesis; L-leucine biosynthesis; L-leucine from 3-methyl-2-oxobutanoate: step 3/4.</text>
</comment>
<dbReference type="PROSITE" id="PS00470">
    <property type="entry name" value="IDH_IMDH"/>
    <property type="match status" value="1"/>
</dbReference>
<comment type="cofactor">
    <cofactor evidence="2">
        <name>Mn(2+)</name>
        <dbReference type="ChEBI" id="CHEBI:29035"/>
    </cofactor>
</comment>
<dbReference type="Pfam" id="PF00180">
    <property type="entry name" value="Iso_dh"/>
    <property type="match status" value="1"/>
</dbReference>
<keyword evidence="16" id="KW-0464">Manganese</keyword>
<dbReference type="InterPro" id="IPR019818">
    <property type="entry name" value="IsoCit/isopropylmalate_DH_CS"/>
</dbReference>
<keyword evidence="9 16" id="KW-0028">Amino-acid biosynthesis</keyword>
<comment type="similarity">
    <text evidence="5 16">Belongs to the isocitrate and isopropylmalate dehydrogenases family. LeuB type 1 subfamily.</text>
</comment>
<accession>A0A1V3GAF7</accession>
<evidence type="ECO:0000256" key="10">
    <source>
        <dbReference type="ARBA" id="ARBA00022723"/>
    </source>
</evidence>
<keyword evidence="11 16" id="KW-0460">Magnesium</keyword>
<dbReference type="Gene3D" id="3.40.718.10">
    <property type="entry name" value="Isopropylmalate Dehydrogenase"/>
    <property type="match status" value="1"/>
</dbReference>
<evidence type="ECO:0000256" key="15">
    <source>
        <dbReference type="ARBA" id="ARBA00023577"/>
    </source>
</evidence>
<evidence type="ECO:0000256" key="6">
    <source>
        <dbReference type="ARBA" id="ARBA00011738"/>
    </source>
</evidence>
<feature type="binding site" evidence="16">
    <location>
        <position position="217"/>
    </location>
    <ligand>
        <name>substrate</name>
    </ligand>
</feature>
<reference evidence="19 20" key="1">
    <citation type="submission" date="2016-11" db="EMBL/GenBank/DDBJ databases">
        <authorList>
            <person name="Jaros S."/>
            <person name="Januszkiewicz K."/>
            <person name="Wedrychowicz H."/>
        </authorList>
    </citation>
    <scope>NUCLEOTIDE SEQUENCE [LARGE SCALE GENOMIC DNA]</scope>
    <source>
        <strain evidence="19 20">Con a/3</strain>
    </source>
</reference>
<feature type="binding site" evidence="16">
    <location>
        <position position="217"/>
    </location>
    <ligand>
        <name>Mg(2+)</name>
        <dbReference type="ChEBI" id="CHEBI:18420"/>
    </ligand>
</feature>
<comment type="function">
    <text evidence="15 16 17">Catalyzes the oxidation of 3-carboxy-2-hydroxy-4-methylpentanoate (3-isopropylmalate) to 3-carboxy-4-methyl-2-oxopentanoate. The product decarboxylates to 4-methyl-2 oxopentanoate.</text>
</comment>
<feature type="binding site" evidence="16">
    <location>
        <position position="241"/>
    </location>
    <ligand>
        <name>Mg(2+)</name>
        <dbReference type="ChEBI" id="CHEBI:18420"/>
    </ligand>
</feature>
<evidence type="ECO:0000256" key="11">
    <source>
        <dbReference type="ARBA" id="ARBA00022842"/>
    </source>
</evidence>
<proteinExistence type="inferred from homology"/>
<keyword evidence="13 16" id="KW-0520">NAD</keyword>
<dbReference type="GO" id="GO:0003862">
    <property type="term" value="F:3-isopropylmalate dehydrogenase activity"/>
    <property type="evidence" value="ECO:0007669"/>
    <property type="project" value="UniProtKB-UniRule"/>
</dbReference>
<dbReference type="PANTHER" id="PTHR42979:SF1">
    <property type="entry name" value="3-ISOPROPYLMALATE DEHYDROGENASE"/>
    <property type="match status" value="1"/>
</dbReference>
<dbReference type="SMART" id="SM01329">
    <property type="entry name" value="Iso_dh"/>
    <property type="match status" value="1"/>
</dbReference>
<evidence type="ECO:0000256" key="14">
    <source>
        <dbReference type="ARBA" id="ARBA00023304"/>
    </source>
</evidence>
<evidence type="ECO:0000259" key="18">
    <source>
        <dbReference type="SMART" id="SM01329"/>
    </source>
</evidence>
<dbReference type="Proteomes" id="UP000188597">
    <property type="component" value="Unassembled WGS sequence"/>
</dbReference>
<dbReference type="GO" id="GO:0005829">
    <property type="term" value="C:cytosol"/>
    <property type="evidence" value="ECO:0007669"/>
    <property type="project" value="TreeGrafter"/>
</dbReference>
<keyword evidence="12 16" id="KW-0560">Oxidoreductase</keyword>
<evidence type="ECO:0000256" key="16">
    <source>
        <dbReference type="HAMAP-Rule" id="MF_01033"/>
    </source>
</evidence>
<dbReference type="FunFam" id="3.40.718.10:FF:000028">
    <property type="entry name" value="3-isopropylmalate dehydrogenase"/>
    <property type="match status" value="1"/>
</dbReference>
<evidence type="ECO:0000256" key="17">
    <source>
        <dbReference type="RuleBase" id="RU004445"/>
    </source>
</evidence>
<dbReference type="AlphaFoldDB" id="A0A1V3GAF7"/>
<dbReference type="NCBIfam" id="TIGR00169">
    <property type="entry name" value="leuB"/>
    <property type="match status" value="1"/>
</dbReference>
<protein>
    <recommendedName>
        <fullName evidence="16">3-isopropylmalate dehydrogenase</fullName>
        <ecNumber evidence="16">1.1.1.85</ecNumber>
    </recommendedName>
    <alternativeName>
        <fullName evidence="16">3-IPM-DH</fullName>
    </alternativeName>
    <alternativeName>
        <fullName evidence="16">Beta-IPM dehydrogenase</fullName>
        <shortName evidence="16">IMDH</shortName>
    </alternativeName>
</protein>
<dbReference type="OrthoDB" id="9806254at2"/>
<dbReference type="PANTHER" id="PTHR42979">
    <property type="entry name" value="3-ISOPROPYLMALATE DEHYDROGENASE"/>
    <property type="match status" value="1"/>
</dbReference>
<dbReference type="GO" id="GO:0000287">
    <property type="term" value="F:magnesium ion binding"/>
    <property type="evidence" value="ECO:0007669"/>
    <property type="project" value="InterPro"/>
</dbReference>
<comment type="subcellular location">
    <subcellularLocation>
        <location evidence="3 16">Cytoplasm</location>
    </subcellularLocation>
</comment>
<feature type="binding site" evidence="16">
    <location>
        <position position="132"/>
    </location>
    <ligand>
        <name>substrate</name>
    </ligand>
</feature>
<feature type="site" description="Important for catalysis" evidence="16">
    <location>
        <position position="185"/>
    </location>
</feature>
<comment type="caution">
    <text evidence="19">The sequence shown here is derived from an EMBL/GenBank/DDBJ whole genome shotgun (WGS) entry which is preliminary data.</text>
</comment>
<dbReference type="SUPFAM" id="SSF53659">
    <property type="entry name" value="Isocitrate/Isopropylmalate dehydrogenase-like"/>
    <property type="match status" value="1"/>
</dbReference>
<feature type="binding site" evidence="16">
    <location>
        <position position="245"/>
    </location>
    <ligand>
        <name>Mg(2+)</name>
        <dbReference type="ChEBI" id="CHEBI:18420"/>
    </ligand>
</feature>
<gene>
    <name evidence="16" type="primary">leuB</name>
    <name evidence="19" type="ORF">UN64_00870</name>
</gene>
<dbReference type="GO" id="GO:0009098">
    <property type="term" value="P:L-leucine biosynthetic process"/>
    <property type="evidence" value="ECO:0007669"/>
    <property type="project" value="UniProtKB-UniRule"/>
</dbReference>
<name>A0A1V3GAF7_9BACL</name>
<evidence type="ECO:0000313" key="20">
    <source>
        <dbReference type="Proteomes" id="UP000188597"/>
    </source>
</evidence>
<evidence type="ECO:0000256" key="3">
    <source>
        <dbReference type="ARBA" id="ARBA00004496"/>
    </source>
</evidence>
<keyword evidence="14 16" id="KW-0100">Branched-chain amino acid biosynthesis</keyword>
<dbReference type="RefSeq" id="WP_077359230.1">
    <property type="nucleotide sequence ID" value="NZ_MQMF01000001.1"/>
</dbReference>
<dbReference type="InterPro" id="IPR024084">
    <property type="entry name" value="IsoPropMal-DH-like_dom"/>
</dbReference>
<feature type="binding site" evidence="16">
    <location>
        <position position="104"/>
    </location>
    <ligand>
        <name>substrate</name>
    </ligand>
</feature>
<evidence type="ECO:0000256" key="1">
    <source>
        <dbReference type="ARBA" id="ARBA00000624"/>
    </source>
</evidence>
<organism evidence="19 20">
    <name type="scientific">Fictibacillus arsenicus</name>
    <dbReference type="NCBI Taxonomy" id="255247"/>
    <lineage>
        <taxon>Bacteria</taxon>
        <taxon>Bacillati</taxon>
        <taxon>Bacillota</taxon>
        <taxon>Bacilli</taxon>
        <taxon>Bacillales</taxon>
        <taxon>Fictibacillaceae</taxon>
        <taxon>Fictibacillus</taxon>
    </lineage>
</organism>
<keyword evidence="8 16" id="KW-0963">Cytoplasm</keyword>
<keyword evidence="10 16" id="KW-0479">Metal-binding</keyword>
<dbReference type="HAMAP" id="MF_01033">
    <property type="entry name" value="LeuB_type1"/>
    <property type="match status" value="1"/>
</dbReference>
<dbReference type="EMBL" id="MQMF01000001">
    <property type="protein sequence ID" value="OOE13800.1"/>
    <property type="molecule type" value="Genomic_DNA"/>
</dbReference>
<evidence type="ECO:0000256" key="8">
    <source>
        <dbReference type="ARBA" id="ARBA00022490"/>
    </source>
</evidence>
<comment type="caution">
    <text evidence="16">Lacks conserved residue(s) required for the propagation of feature annotation.</text>
</comment>
<evidence type="ECO:0000256" key="9">
    <source>
        <dbReference type="ARBA" id="ARBA00022605"/>
    </source>
</evidence>
<comment type="catalytic activity">
    <reaction evidence="1 16 17">
        <text>(2R,3S)-3-isopropylmalate + NAD(+) = 4-methyl-2-oxopentanoate + CO2 + NADH</text>
        <dbReference type="Rhea" id="RHEA:32271"/>
        <dbReference type="ChEBI" id="CHEBI:16526"/>
        <dbReference type="ChEBI" id="CHEBI:17865"/>
        <dbReference type="ChEBI" id="CHEBI:35121"/>
        <dbReference type="ChEBI" id="CHEBI:57540"/>
        <dbReference type="ChEBI" id="CHEBI:57945"/>
        <dbReference type="EC" id="1.1.1.85"/>
    </reaction>
</comment>
<evidence type="ECO:0000256" key="12">
    <source>
        <dbReference type="ARBA" id="ARBA00023002"/>
    </source>
</evidence>
<evidence type="ECO:0000256" key="7">
    <source>
        <dbReference type="ARBA" id="ARBA00022430"/>
    </source>
</evidence>
<keyword evidence="7 16" id="KW-0432">Leucine biosynthesis</keyword>
<evidence type="ECO:0000313" key="19">
    <source>
        <dbReference type="EMBL" id="OOE13800.1"/>
    </source>
</evidence>
<evidence type="ECO:0000256" key="4">
    <source>
        <dbReference type="ARBA" id="ARBA00004762"/>
    </source>
</evidence>
<dbReference type="UniPathway" id="UPA00048">
    <property type="reaction ID" value="UER00072"/>
</dbReference>
<evidence type="ECO:0000256" key="5">
    <source>
        <dbReference type="ARBA" id="ARBA00008319"/>
    </source>
</evidence>
<feature type="domain" description="Isopropylmalate dehydrogenase-like" evidence="18">
    <location>
        <begin position="4"/>
        <end position="346"/>
    </location>
</feature>
<dbReference type="GO" id="GO:0051287">
    <property type="term" value="F:NAD binding"/>
    <property type="evidence" value="ECO:0007669"/>
    <property type="project" value="InterPro"/>
</dbReference>
<feature type="site" description="Important for catalysis" evidence="16">
    <location>
        <position position="139"/>
    </location>
</feature>
<feature type="binding site" evidence="16">
    <location>
        <position position="94"/>
    </location>
    <ligand>
        <name>substrate</name>
    </ligand>
</feature>
<feature type="binding site" evidence="16">
    <location>
        <begin position="275"/>
        <end position="287"/>
    </location>
    <ligand>
        <name>NAD(+)</name>
        <dbReference type="ChEBI" id="CHEBI:57540"/>
    </ligand>
</feature>
<dbReference type="EC" id="1.1.1.85" evidence="16"/>
<dbReference type="InterPro" id="IPR004429">
    <property type="entry name" value="Isopropylmalate_DH"/>
</dbReference>
<sequence length="364" mass="39783">MKKKITVLPGDGIGPEVMKGALQVLDGVAARFGHEFQTTEKLFGGTAIDQNGKPLPDDTLETCKNSDAVLLGAVGGPKWDGQTVRPEQGLLALRKELNVFANIRPVTVFPGLENLSPLKSNRVKGADFVFVRELTGGIYFSEPKTRNEKLAVDTLSYSREEITRIIEKAYELARVRRKKVTSVDKANVLETSKLWREIVEETAKKYSDVETEHLLVDYAAMRMISSPSSFDVVVTENMFGDILSDEASVIPGSLGMMPSASVSQEGPGLYEPIHGSAPDIAGSGKANPIGMILSTAMMLRHSFKLEKEAAAVELAVFETLQAGYRTQDIYDGTGNLVSTKEMVNQIQFRMIEDSTSATLLEVYV</sequence>
<evidence type="ECO:0000256" key="13">
    <source>
        <dbReference type="ARBA" id="ARBA00023027"/>
    </source>
</evidence>